<dbReference type="EnsemblMetazoa" id="AFUN007906-RA">
    <property type="protein sequence ID" value="AFUN007906-PA"/>
    <property type="gene ID" value="AFUN007906"/>
</dbReference>
<reference evidence="3" key="1">
    <citation type="submission" date="2020-05" db="UniProtKB">
        <authorList>
            <consortium name="EnsemblMetazoa"/>
        </authorList>
    </citation>
    <scope>IDENTIFICATION</scope>
    <source>
        <strain evidence="3">FUMOZ</strain>
    </source>
</reference>
<evidence type="ECO:0000256" key="2">
    <source>
        <dbReference type="SAM" id="SignalP"/>
    </source>
</evidence>
<evidence type="ECO:0000313" key="3">
    <source>
        <dbReference type="EnsemblMetazoa" id="AFUN007906-PA"/>
    </source>
</evidence>
<keyword evidence="2" id="KW-0732">Signal</keyword>
<sequence>MLRYLSTFIYSILLLAYIFNNEADGLSCKFCQAINNYNNCISTAGLVECNDALVNMTHLLLNPHNPSLGKVSPVSQYQCFQVNYTTNGVWNYHMGCSFAGSNICTGWKVLSQCKVSNSNEGQISSVKMSTPQVLTSSVTPNGVSKSVGGKVSTQSAKLSPLGFSTTTTVSIAIQSNSSSVSSTLPPENTKDSNKRKTPSKASVLSLQLEVLIMFWLAILLLRQY</sequence>
<dbReference type="AlphaFoldDB" id="A0A182RNS5"/>
<dbReference type="VEuPathDB" id="VectorBase:AFUN007906"/>
<protein>
    <submittedName>
        <fullName evidence="3">Uncharacterized protein</fullName>
    </submittedName>
</protein>
<evidence type="ECO:0000256" key="1">
    <source>
        <dbReference type="SAM" id="MobiDB-lite"/>
    </source>
</evidence>
<dbReference type="VEuPathDB" id="VectorBase:AFUN2_008509"/>
<name>A0A182RNS5_ANOFN</name>
<organism evidence="3">
    <name type="scientific">Anopheles funestus</name>
    <name type="common">African malaria mosquito</name>
    <dbReference type="NCBI Taxonomy" id="62324"/>
    <lineage>
        <taxon>Eukaryota</taxon>
        <taxon>Metazoa</taxon>
        <taxon>Ecdysozoa</taxon>
        <taxon>Arthropoda</taxon>
        <taxon>Hexapoda</taxon>
        <taxon>Insecta</taxon>
        <taxon>Pterygota</taxon>
        <taxon>Neoptera</taxon>
        <taxon>Endopterygota</taxon>
        <taxon>Diptera</taxon>
        <taxon>Nematocera</taxon>
        <taxon>Culicoidea</taxon>
        <taxon>Culicidae</taxon>
        <taxon>Anophelinae</taxon>
        <taxon>Anopheles</taxon>
    </lineage>
</organism>
<accession>A0A182RNS5</accession>
<feature type="signal peptide" evidence="2">
    <location>
        <begin position="1"/>
        <end position="23"/>
    </location>
</feature>
<feature type="chain" id="PRO_5021322457" evidence="2">
    <location>
        <begin position="24"/>
        <end position="224"/>
    </location>
</feature>
<proteinExistence type="predicted"/>
<feature type="region of interest" description="Disordered" evidence="1">
    <location>
        <begin position="178"/>
        <end position="198"/>
    </location>
</feature>